<reference evidence="2 3" key="1">
    <citation type="submission" date="2020-05" db="EMBL/GenBank/DDBJ databases">
        <title>Identification and distribution of gene clusters putatively required for synthesis of sphingolipid metabolism inhibitors in phylogenetically diverse species of the filamentous fungus Fusarium.</title>
        <authorList>
            <person name="Kim H.-S."/>
            <person name="Busman M."/>
            <person name="Brown D.W."/>
            <person name="Divon H."/>
            <person name="Uhlig S."/>
            <person name="Proctor R.H."/>
        </authorList>
    </citation>
    <scope>NUCLEOTIDE SEQUENCE [LARGE SCALE GENOMIC DNA]</scope>
    <source>
        <strain evidence="2 3">NRRL 66235</strain>
    </source>
</reference>
<gene>
    <name evidence="2" type="ORF">FMUND_9024</name>
</gene>
<feature type="compositionally biased region" description="Polar residues" evidence="1">
    <location>
        <begin position="193"/>
        <end position="203"/>
    </location>
</feature>
<dbReference type="AlphaFoldDB" id="A0A8H6DBE8"/>
<name>A0A8H6DBE8_9HYPO</name>
<keyword evidence="3" id="KW-1185">Reference proteome</keyword>
<dbReference type="EMBL" id="JAAOAN010000312">
    <property type="protein sequence ID" value="KAF5711283.1"/>
    <property type="molecule type" value="Genomic_DNA"/>
</dbReference>
<feature type="compositionally biased region" description="Acidic residues" evidence="1">
    <location>
        <begin position="111"/>
        <end position="122"/>
    </location>
</feature>
<feature type="compositionally biased region" description="Basic residues" evidence="1">
    <location>
        <begin position="54"/>
        <end position="67"/>
    </location>
</feature>
<dbReference type="OrthoDB" id="5106694at2759"/>
<protein>
    <submittedName>
        <fullName evidence="2">Uncharacterized protein</fullName>
    </submittedName>
</protein>
<comment type="caution">
    <text evidence="2">The sequence shown here is derived from an EMBL/GenBank/DDBJ whole genome shotgun (WGS) entry which is preliminary data.</text>
</comment>
<sequence length="203" mass="21571">MILSGGIPFLLVVSAIIGPRKAKHRGFSPELEPRPSLRPLLPTSPPTPLYGPGARRRRATSSRRPRGLTHDQQAENEEAENEEAENEEAENEEVENQEYGSATDFEGFQDLLDDTTAEDNADTESAATAAAKSTASKSDVVAESNVDSESAAAAAATAKSAASKSDAAPLRTEDKGETSPSELRAARREKQKATNPDQNISGP</sequence>
<dbReference type="Proteomes" id="UP000544331">
    <property type="component" value="Unassembled WGS sequence"/>
</dbReference>
<feature type="region of interest" description="Disordered" evidence="1">
    <location>
        <begin position="22"/>
        <end position="203"/>
    </location>
</feature>
<evidence type="ECO:0000313" key="2">
    <source>
        <dbReference type="EMBL" id="KAF5711283.1"/>
    </source>
</evidence>
<feature type="compositionally biased region" description="Acidic residues" evidence="1">
    <location>
        <begin position="74"/>
        <end position="96"/>
    </location>
</feature>
<organism evidence="2 3">
    <name type="scientific">Fusarium mundagurra</name>
    <dbReference type="NCBI Taxonomy" id="1567541"/>
    <lineage>
        <taxon>Eukaryota</taxon>
        <taxon>Fungi</taxon>
        <taxon>Dikarya</taxon>
        <taxon>Ascomycota</taxon>
        <taxon>Pezizomycotina</taxon>
        <taxon>Sordariomycetes</taxon>
        <taxon>Hypocreomycetidae</taxon>
        <taxon>Hypocreales</taxon>
        <taxon>Nectriaceae</taxon>
        <taxon>Fusarium</taxon>
        <taxon>Fusarium fujikuroi species complex</taxon>
    </lineage>
</organism>
<accession>A0A8H6DBE8</accession>
<feature type="compositionally biased region" description="Low complexity" evidence="1">
    <location>
        <begin position="123"/>
        <end position="168"/>
    </location>
</feature>
<evidence type="ECO:0000313" key="3">
    <source>
        <dbReference type="Proteomes" id="UP000544331"/>
    </source>
</evidence>
<evidence type="ECO:0000256" key="1">
    <source>
        <dbReference type="SAM" id="MobiDB-lite"/>
    </source>
</evidence>
<proteinExistence type="predicted"/>